<proteinExistence type="predicted"/>
<protein>
    <submittedName>
        <fullName evidence="1">Uncharacterized protein</fullName>
    </submittedName>
</protein>
<name>A0ACB7J6T9_PLECO</name>
<evidence type="ECO:0000313" key="1">
    <source>
        <dbReference type="EMBL" id="KAG9225573.1"/>
    </source>
</evidence>
<dbReference type="Proteomes" id="UP000824881">
    <property type="component" value="Unassembled WGS sequence"/>
</dbReference>
<dbReference type="EMBL" id="WQMT02000002">
    <property type="protein sequence ID" value="KAG9225573.1"/>
    <property type="molecule type" value="Genomic_DNA"/>
</dbReference>
<gene>
    <name evidence="1" type="ORF">CCMSSC00406_0003076</name>
</gene>
<reference evidence="1 2" key="1">
    <citation type="journal article" date="2021" name="Appl. Environ. Microbiol.">
        <title>Genetic linkage and physical mapping for an oyster mushroom Pleurotus cornucopiae and QTL analysis for the trait cap color.</title>
        <authorList>
            <person name="Zhang Y."/>
            <person name="Gao W."/>
            <person name="Sonnenberg A."/>
            <person name="Chen Q."/>
            <person name="Zhang J."/>
            <person name="Huang C."/>
        </authorList>
    </citation>
    <scope>NUCLEOTIDE SEQUENCE [LARGE SCALE GENOMIC DNA]</scope>
    <source>
        <strain evidence="1">CCMSSC00406</strain>
    </source>
</reference>
<evidence type="ECO:0000313" key="2">
    <source>
        <dbReference type="Proteomes" id="UP000824881"/>
    </source>
</evidence>
<accession>A0ACB7J6T9</accession>
<sequence>MAASFLPVLSTPDIEQATQLIQTTYAPAGLSPETQKRLQQEIFDIQKRPAAWGLVIPFLEHPDPNVQFFGAHTAQVKIARDWEAFPHENDEELRDLLVQLTSRAIATSSNKVILRKLYVALTSLALILVPKHPSRWPGWIQACVSSFSANGGASEHILDFLAIVAEEVETAVIWGPSKMQLNQSLLDAVPMVVQAIRATITNSSTTVRQRQSALKCLEAWLTLLPTSDITPLIPLLINLLAAAIDDDDIFTAASDTLQEVMSKSALSDGAGTRTLIEPLLIWLISMAAPAFDSALANGAIDERAHSLCKLITAIGDHSTSYIAANLASTVTVSIPAVTFPWSTQQPFTRAQLTQNFLRMLLAFTALPGYHGVDEEESEMTLSFWYLFQETLWSIDYDEDAVSGSKEDEVVAVSRAVYSQLVQIDKFQVYRRDVGDTLINAYYVLRDDMLDFYLNDVSSRLAAVTNGGGWEDIEATLHCIVSIQESMDLEKTPQLARLFTPEILGRLPSSGRDRVRRTMLSLIGTYASWFAAQPLNQSSGMLMTVVGYVVAALPEPTLCLAAANALRELCDVNRTALAPHIAAFGELHAGLVNVADSERGKVLQSISSVIQALPPEAEIPSLEAIVRPVVEKLSQTLQNARELPEDSKSLAVIQIETLRGVAKGLTRTHDGMAAFEDSPDVQAEVDKMKRAREEPRMVRLRKDVLDVLSGVVDVWSTDMEVSSTLSELFKAMTALPVDTTLLSLPAGPILELVCLAAQRRLTSIWLSLAGILIAQMNPPSLLLTLKAEPTPEDTSRVSAALPILLQASLSFLSQPQALEDNPDVVTDFFGCVDTVAKNFPMAFFVLPAGALDSLMKCSLTSMALQERYSLVSVCNFLGTLLNQLFIRKELEEARLGFLQTHAKALFRAVLCGFAGVAPRSVTPNLTELLSILLSRCTEECRVWVREILYSNDFVESKAGPEAKDRFIKAIQSSTMTTSVPSTARSYVLPQLGLFDNLTVVQRPVPSLSPGQVLVKVHAVSLQFRDLMVATGQYFLPGLIKENLTPCSDMAGEVVAVADDAKQRWSLGDRVCANFTPDYQAGEPHPGIIHSSLGAPQQGVLAEYVVLPAFGLVKIPDNLSYEEASTLPCAAVTAYTALQRCGGVKSGETVLVQGTGGVSIFALQFAVASGATVIVTSSSDRKLELATKLGAKHVINYNTTPNWDETVNELTNGRGVDHVIEVGGPATVARSLKSTRIGGAVHLIGFLAHDKEYDSNIIPLILGKAIKMEGTWVGPATMFEAMNRLIATHDVHPVVDKVFPFEEAIQAYKYLESQAHIGKVVIRVSV</sequence>
<comment type="caution">
    <text evidence="1">The sequence shown here is derived from an EMBL/GenBank/DDBJ whole genome shotgun (WGS) entry which is preliminary data.</text>
</comment>
<organism evidence="1 2">
    <name type="scientific">Pleurotus cornucopiae</name>
    <name type="common">Cornucopia mushroom</name>
    <dbReference type="NCBI Taxonomy" id="5321"/>
    <lineage>
        <taxon>Eukaryota</taxon>
        <taxon>Fungi</taxon>
        <taxon>Dikarya</taxon>
        <taxon>Basidiomycota</taxon>
        <taxon>Agaricomycotina</taxon>
        <taxon>Agaricomycetes</taxon>
        <taxon>Agaricomycetidae</taxon>
        <taxon>Agaricales</taxon>
        <taxon>Pleurotineae</taxon>
        <taxon>Pleurotaceae</taxon>
        <taxon>Pleurotus</taxon>
    </lineage>
</organism>
<keyword evidence="2" id="KW-1185">Reference proteome</keyword>